<dbReference type="AlphaFoldDB" id="A0A091BD44"/>
<dbReference type="CDD" id="cd01029">
    <property type="entry name" value="TOPRIM_primases"/>
    <property type="match status" value="1"/>
</dbReference>
<evidence type="ECO:0000259" key="1">
    <source>
        <dbReference type="Pfam" id="PF19898"/>
    </source>
</evidence>
<dbReference type="Pfam" id="PF19898">
    <property type="entry name" value="DUF6371"/>
    <property type="match status" value="1"/>
</dbReference>
<organism evidence="2 3">
    <name type="scientific">Arenimonas oryziterrae DSM 21050 = YC6267</name>
    <dbReference type="NCBI Taxonomy" id="1121015"/>
    <lineage>
        <taxon>Bacteria</taxon>
        <taxon>Pseudomonadati</taxon>
        <taxon>Pseudomonadota</taxon>
        <taxon>Gammaproteobacteria</taxon>
        <taxon>Lysobacterales</taxon>
        <taxon>Lysobacteraceae</taxon>
        <taxon>Arenimonas</taxon>
    </lineage>
</organism>
<gene>
    <name evidence="2" type="ORF">N789_14130</name>
</gene>
<proteinExistence type="predicted"/>
<reference evidence="2 3" key="1">
    <citation type="submission" date="2013-09" db="EMBL/GenBank/DDBJ databases">
        <title>Genome sequencing of Arenimonas oryziterrae.</title>
        <authorList>
            <person name="Chen F."/>
            <person name="Wang G."/>
        </authorList>
    </citation>
    <scope>NUCLEOTIDE SEQUENCE [LARGE SCALE GENOMIC DNA]</scope>
    <source>
        <strain evidence="2 3">YC6267</strain>
    </source>
</reference>
<dbReference type="InterPro" id="IPR045951">
    <property type="entry name" value="DUF6371"/>
</dbReference>
<dbReference type="EMBL" id="AVCI01000011">
    <property type="protein sequence ID" value="KFN42325.1"/>
    <property type="molecule type" value="Genomic_DNA"/>
</dbReference>
<evidence type="ECO:0000313" key="2">
    <source>
        <dbReference type="EMBL" id="KFN42325.1"/>
    </source>
</evidence>
<comment type="caution">
    <text evidence="2">The sequence shown here is derived from an EMBL/GenBank/DDBJ whole genome shotgun (WGS) entry which is preliminary data.</text>
</comment>
<sequence>MRVVPDDASPLIAADGKATMFNPKRGRYWTCTPARADAYRNAEGKLLGYVLRIEMRDGAKITPQVTWCIGPDGLSQWCVRPFPEPRPLFGLDRLAAYPEKPVLIVEGEKCALAGADALPPYAVISWPGGSKGMRHVNFEPLKGRDLVLWPDADKPGMEAMLGREDYTGRLFDGVAQLAWRVGARSIRLVDPEGQPKGWDIADALQVDGWTPRQLAAWAATRVCELDIVLDDSRRAA</sequence>
<dbReference type="PATRIC" id="fig|1121015.4.peg.2293"/>
<dbReference type="eggNOG" id="COG0358">
    <property type="taxonomic scope" value="Bacteria"/>
</dbReference>
<feature type="domain" description="DUF6371" evidence="1">
    <location>
        <begin position="82"/>
        <end position="151"/>
    </location>
</feature>
<dbReference type="STRING" id="1121015.GCA_000420545_01672"/>
<name>A0A091BD44_9GAMM</name>
<dbReference type="Proteomes" id="UP000029385">
    <property type="component" value="Unassembled WGS sequence"/>
</dbReference>
<protein>
    <recommendedName>
        <fullName evidence="1">DUF6371 domain-containing protein</fullName>
    </recommendedName>
</protein>
<evidence type="ECO:0000313" key="3">
    <source>
        <dbReference type="Proteomes" id="UP000029385"/>
    </source>
</evidence>
<dbReference type="InterPro" id="IPR034154">
    <property type="entry name" value="TOPRIM_DnaG/twinkle"/>
</dbReference>
<dbReference type="Gene3D" id="3.40.1360.10">
    <property type="match status" value="1"/>
</dbReference>
<keyword evidence="3" id="KW-1185">Reference proteome</keyword>
<accession>A0A091BD44</accession>